<proteinExistence type="predicted"/>
<dbReference type="EMBL" id="FOOH01000021">
    <property type="protein sequence ID" value="SFG02642.1"/>
    <property type="molecule type" value="Genomic_DNA"/>
</dbReference>
<protein>
    <recommendedName>
        <fullName evidence="3">Histone deacetylase</fullName>
    </recommendedName>
</protein>
<gene>
    <name evidence="1" type="ORF">SAMN04488033_12148</name>
</gene>
<evidence type="ECO:0000313" key="1">
    <source>
        <dbReference type="EMBL" id="SFG02642.1"/>
    </source>
</evidence>
<dbReference type="Gene3D" id="3.10.490.10">
    <property type="entry name" value="Gamma-glutamyl cyclotransferase-like"/>
    <property type="match status" value="1"/>
</dbReference>
<name>A0A1I2NFW8_9FLAO</name>
<evidence type="ECO:0000313" key="2">
    <source>
        <dbReference type="Proteomes" id="UP000199116"/>
    </source>
</evidence>
<dbReference type="Proteomes" id="UP000199116">
    <property type="component" value="Unassembled WGS sequence"/>
</dbReference>
<dbReference type="RefSeq" id="WP_075325158.1">
    <property type="nucleotide sequence ID" value="NZ_FOOH01000021.1"/>
</dbReference>
<sequence>MPQEEPKVWYACYGSNLLKERFSCYISGGRPANAKRVYPGCTNKTLPEKSKGITINGELYFAKSSKTWSGGGAGFIKSDFDKNIKTLGRMYLITQQQFVDLVQQEIKFEGDFDIDLQHVIKNRSLDMKNNSWYGKIIYLGEDENCPIFTFTNEDYLKEEINSPHEFYLKIIIDGLKETYQMSEAEIETYLKTKEGIKGFPIEAKLPQLIKN</sequence>
<evidence type="ECO:0008006" key="3">
    <source>
        <dbReference type="Google" id="ProtNLM"/>
    </source>
</evidence>
<dbReference type="AlphaFoldDB" id="A0A1I2NFW8"/>
<keyword evidence="2" id="KW-1185">Reference proteome</keyword>
<organism evidence="1 2">
    <name type="scientific">Salegentibacter agarivorans</name>
    <dbReference type="NCBI Taxonomy" id="345907"/>
    <lineage>
        <taxon>Bacteria</taxon>
        <taxon>Pseudomonadati</taxon>
        <taxon>Bacteroidota</taxon>
        <taxon>Flavobacteriia</taxon>
        <taxon>Flavobacteriales</taxon>
        <taxon>Flavobacteriaceae</taxon>
        <taxon>Salegentibacter</taxon>
    </lineage>
</organism>
<reference evidence="2" key="1">
    <citation type="submission" date="2016-10" db="EMBL/GenBank/DDBJ databases">
        <authorList>
            <person name="Varghese N."/>
            <person name="Submissions S."/>
        </authorList>
    </citation>
    <scope>NUCLEOTIDE SEQUENCE [LARGE SCALE GENOMIC DNA]</scope>
    <source>
        <strain evidence="2">DSM 23515</strain>
    </source>
</reference>
<accession>A0A1I2NFW8</accession>